<dbReference type="InterPro" id="IPR037185">
    <property type="entry name" value="EmrE-like"/>
</dbReference>
<feature type="transmembrane region" description="Helical" evidence="6">
    <location>
        <begin position="104"/>
        <end position="122"/>
    </location>
</feature>
<feature type="transmembrane region" description="Helical" evidence="6">
    <location>
        <begin position="224"/>
        <end position="242"/>
    </location>
</feature>
<evidence type="ECO:0000259" key="7">
    <source>
        <dbReference type="Pfam" id="PF00892"/>
    </source>
</evidence>
<comment type="subcellular location">
    <subcellularLocation>
        <location evidence="1">Cell membrane</location>
        <topology evidence="1">Multi-pass membrane protein</topology>
    </subcellularLocation>
</comment>
<feature type="transmembrane region" description="Helical" evidence="6">
    <location>
        <begin position="281"/>
        <end position="299"/>
    </location>
</feature>
<gene>
    <name evidence="8" type="ORF">CYR34_01335</name>
</gene>
<keyword evidence="4 6" id="KW-1133">Transmembrane helix</keyword>
<keyword evidence="9" id="KW-1185">Reference proteome</keyword>
<evidence type="ECO:0000256" key="3">
    <source>
        <dbReference type="ARBA" id="ARBA00022692"/>
    </source>
</evidence>
<evidence type="ECO:0000256" key="1">
    <source>
        <dbReference type="ARBA" id="ARBA00004651"/>
    </source>
</evidence>
<evidence type="ECO:0000256" key="5">
    <source>
        <dbReference type="ARBA" id="ARBA00023136"/>
    </source>
</evidence>
<dbReference type="OrthoDB" id="7065924at2"/>
<organism evidence="8 9">
    <name type="scientific">Chimaeribacter arupi</name>
    <dbReference type="NCBI Taxonomy" id="2060066"/>
    <lineage>
        <taxon>Bacteria</taxon>
        <taxon>Pseudomonadati</taxon>
        <taxon>Pseudomonadota</taxon>
        <taxon>Gammaproteobacteria</taxon>
        <taxon>Enterobacterales</taxon>
        <taxon>Yersiniaceae</taxon>
        <taxon>Chimaeribacter</taxon>
    </lineage>
</organism>
<evidence type="ECO:0000313" key="8">
    <source>
        <dbReference type="EMBL" id="PLR53548.1"/>
    </source>
</evidence>
<dbReference type="NCBIfam" id="NF008676">
    <property type="entry name" value="PRK11689.1"/>
    <property type="match status" value="1"/>
</dbReference>
<dbReference type="InterPro" id="IPR000620">
    <property type="entry name" value="EamA_dom"/>
</dbReference>
<feature type="transmembrane region" description="Helical" evidence="6">
    <location>
        <begin position="254"/>
        <end position="275"/>
    </location>
</feature>
<accession>A0A2N5ETX5</accession>
<evidence type="ECO:0000313" key="9">
    <source>
        <dbReference type="Proteomes" id="UP000234626"/>
    </source>
</evidence>
<dbReference type="RefSeq" id="WP_101833891.1">
    <property type="nucleotide sequence ID" value="NZ_CP119395.1"/>
</dbReference>
<dbReference type="SUPFAM" id="SSF103481">
    <property type="entry name" value="Multidrug resistance efflux transporter EmrE"/>
    <property type="match status" value="2"/>
</dbReference>
<feature type="transmembrane region" description="Helical" evidence="6">
    <location>
        <begin position="129"/>
        <end position="146"/>
    </location>
</feature>
<feature type="transmembrane region" description="Helical" evidence="6">
    <location>
        <begin position="166"/>
        <end position="183"/>
    </location>
</feature>
<dbReference type="Pfam" id="PF00892">
    <property type="entry name" value="EamA"/>
    <property type="match status" value="2"/>
</dbReference>
<evidence type="ECO:0000256" key="2">
    <source>
        <dbReference type="ARBA" id="ARBA00022475"/>
    </source>
</evidence>
<feature type="transmembrane region" description="Helical" evidence="6">
    <location>
        <begin position="73"/>
        <end position="92"/>
    </location>
</feature>
<dbReference type="InterPro" id="IPR051258">
    <property type="entry name" value="Diverse_Substrate_Transporter"/>
</dbReference>
<keyword evidence="5 6" id="KW-0472">Membrane</keyword>
<feature type="domain" description="EamA" evidence="7">
    <location>
        <begin position="168"/>
        <end position="294"/>
    </location>
</feature>
<reference evidence="8 9" key="1">
    <citation type="submission" date="2017-12" db="EMBL/GenBank/DDBJ databases">
        <title>Characterization of six clinical isolates of Enterochimera gen. nov., a novel genus of the Yersiniaciae family and the three species Enterochimera arupensis sp. nov., Enterochimera coloradensis sp. nov, and Enterochimera californica sp. nov.</title>
        <authorList>
            <person name="Rossi A."/>
            <person name="Fisher M."/>
        </authorList>
    </citation>
    <scope>NUCLEOTIDE SEQUENCE [LARGE SCALE GENOMIC DNA]</scope>
    <source>
        <strain evidence="8 9">2016Iso1</strain>
    </source>
</reference>
<sequence length="300" mass="32149">MKTLPSPAVLTPPRATLIGLTAILLWSMTVGLIRSVTEQLGTTSGAALIYSVSALLLVAVKGWPRPGELPRRYLWLGGALFIAYEALLALAIGMAHSRSQSLEIGMINYLWPCLTLVFAVLFNGQRARIWLWPGALLSFAGVVWVMKGDGQGSPQQMLANIMDNPVAYGLALLAALLWATYCTVARRDGGGKNGVTLFFLGTALVLWLKYAVTPQPDWQMTFSGTWQLLLLGAATATAYSCWNTGIQHGNLTLLATASYFTPVLSALVSCAWLGLVPGAGFWQGVVMVTAGSLICWRATA</sequence>
<dbReference type="GO" id="GO:0005886">
    <property type="term" value="C:plasma membrane"/>
    <property type="evidence" value="ECO:0007669"/>
    <property type="project" value="UniProtKB-SubCell"/>
</dbReference>
<proteinExistence type="predicted"/>
<dbReference type="PANTHER" id="PTHR42920">
    <property type="entry name" value="OS03G0707200 PROTEIN-RELATED"/>
    <property type="match status" value="1"/>
</dbReference>
<dbReference type="PANTHER" id="PTHR42920:SF24">
    <property type="entry name" value="AROMATIC AMINO ACID EXPORTER YDDG"/>
    <property type="match status" value="1"/>
</dbReference>
<name>A0A2N5ETX5_9GAMM</name>
<keyword evidence="3 6" id="KW-0812">Transmembrane</keyword>
<protein>
    <submittedName>
        <fullName evidence="8">EamA family transporter</fullName>
    </submittedName>
</protein>
<dbReference type="AlphaFoldDB" id="A0A2N5ETX5"/>
<feature type="transmembrane region" description="Helical" evidence="6">
    <location>
        <begin position="195"/>
        <end position="212"/>
    </location>
</feature>
<dbReference type="EMBL" id="PJZK01000001">
    <property type="protein sequence ID" value="PLR53548.1"/>
    <property type="molecule type" value="Genomic_DNA"/>
</dbReference>
<evidence type="ECO:0000256" key="4">
    <source>
        <dbReference type="ARBA" id="ARBA00022989"/>
    </source>
</evidence>
<dbReference type="Proteomes" id="UP000234626">
    <property type="component" value="Unassembled WGS sequence"/>
</dbReference>
<comment type="caution">
    <text evidence="8">The sequence shown here is derived from an EMBL/GenBank/DDBJ whole genome shotgun (WGS) entry which is preliminary data.</text>
</comment>
<keyword evidence="2" id="KW-1003">Cell membrane</keyword>
<evidence type="ECO:0000256" key="6">
    <source>
        <dbReference type="SAM" id="Phobius"/>
    </source>
</evidence>
<feature type="domain" description="EamA" evidence="7">
    <location>
        <begin position="16"/>
        <end position="145"/>
    </location>
</feature>